<evidence type="ECO:0000313" key="1">
    <source>
        <dbReference type="EMBL" id="KAF2006028.1"/>
    </source>
</evidence>
<gene>
    <name evidence="1" type="ORF">P154DRAFT_570760</name>
</gene>
<keyword evidence="2" id="KW-1185">Reference proteome</keyword>
<proteinExistence type="predicted"/>
<dbReference type="OrthoDB" id="5394557at2759"/>
<dbReference type="Proteomes" id="UP000799779">
    <property type="component" value="Unassembled WGS sequence"/>
</dbReference>
<protein>
    <submittedName>
        <fullName evidence="1">Uncharacterized protein</fullName>
    </submittedName>
</protein>
<name>A0A6A5WY25_9PLEO</name>
<reference evidence="1" key="1">
    <citation type="journal article" date="2020" name="Stud. Mycol.">
        <title>101 Dothideomycetes genomes: a test case for predicting lifestyles and emergence of pathogens.</title>
        <authorList>
            <person name="Haridas S."/>
            <person name="Albert R."/>
            <person name="Binder M."/>
            <person name="Bloem J."/>
            <person name="Labutti K."/>
            <person name="Salamov A."/>
            <person name="Andreopoulos B."/>
            <person name="Baker S."/>
            <person name="Barry K."/>
            <person name="Bills G."/>
            <person name="Bluhm B."/>
            <person name="Cannon C."/>
            <person name="Castanera R."/>
            <person name="Culley D."/>
            <person name="Daum C."/>
            <person name="Ezra D."/>
            <person name="Gonzalez J."/>
            <person name="Henrissat B."/>
            <person name="Kuo A."/>
            <person name="Liang C."/>
            <person name="Lipzen A."/>
            <person name="Lutzoni F."/>
            <person name="Magnuson J."/>
            <person name="Mondo S."/>
            <person name="Nolan M."/>
            <person name="Ohm R."/>
            <person name="Pangilinan J."/>
            <person name="Park H.-J."/>
            <person name="Ramirez L."/>
            <person name="Alfaro M."/>
            <person name="Sun H."/>
            <person name="Tritt A."/>
            <person name="Yoshinaga Y."/>
            <person name="Zwiers L.-H."/>
            <person name="Turgeon B."/>
            <person name="Goodwin S."/>
            <person name="Spatafora J."/>
            <person name="Crous P."/>
            <person name="Grigoriev I."/>
        </authorList>
    </citation>
    <scope>NUCLEOTIDE SEQUENCE</scope>
    <source>
        <strain evidence="1">CBS 123094</strain>
    </source>
</reference>
<sequence length="181" mass="20518">MLYHVRGEPEPDMMDSDIPEMYAEHGPANPVAWLKKFRDFDRSRIQPSFECLNLKVVNAAIYLHQFDLDIRCRPGQLHIVLDALSRIQGIKDPAFDEEADTAERRLACFQRTMSEEYTYGFAERSTLSDSEATLVSGQRYAPLSQTAPKHSASTEGLRGDASKRIEVPVHRTSIGNLDRGY</sequence>
<dbReference type="AlphaFoldDB" id="A0A6A5WY25"/>
<accession>A0A6A5WY25</accession>
<dbReference type="EMBL" id="ML977561">
    <property type="protein sequence ID" value="KAF2006028.1"/>
    <property type="molecule type" value="Genomic_DNA"/>
</dbReference>
<evidence type="ECO:0000313" key="2">
    <source>
        <dbReference type="Proteomes" id="UP000799779"/>
    </source>
</evidence>
<organism evidence="1 2">
    <name type="scientific">Amniculicola lignicola CBS 123094</name>
    <dbReference type="NCBI Taxonomy" id="1392246"/>
    <lineage>
        <taxon>Eukaryota</taxon>
        <taxon>Fungi</taxon>
        <taxon>Dikarya</taxon>
        <taxon>Ascomycota</taxon>
        <taxon>Pezizomycotina</taxon>
        <taxon>Dothideomycetes</taxon>
        <taxon>Pleosporomycetidae</taxon>
        <taxon>Pleosporales</taxon>
        <taxon>Amniculicolaceae</taxon>
        <taxon>Amniculicola</taxon>
    </lineage>
</organism>